<dbReference type="AlphaFoldDB" id="A0A5B0QT61"/>
<protein>
    <submittedName>
        <fullName evidence="1">Uncharacterized protein</fullName>
    </submittedName>
</protein>
<dbReference type="OrthoDB" id="2507437at2759"/>
<name>A0A5B0QT61_PUCGR</name>
<evidence type="ECO:0000313" key="1">
    <source>
        <dbReference type="EMBL" id="KAA1116457.1"/>
    </source>
</evidence>
<accession>A0A5B0QT61</accession>
<proteinExistence type="predicted"/>
<reference evidence="1 2" key="1">
    <citation type="submission" date="2019-05" db="EMBL/GenBank/DDBJ databases">
        <title>Emergence of the Ug99 lineage of the wheat stem rust pathogen through somatic hybridization.</title>
        <authorList>
            <person name="Li F."/>
            <person name="Upadhyaya N.M."/>
            <person name="Sperschneider J."/>
            <person name="Matny O."/>
            <person name="Nguyen-Phuc H."/>
            <person name="Mago R."/>
            <person name="Raley C."/>
            <person name="Miller M.E."/>
            <person name="Silverstein K.A.T."/>
            <person name="Henningsen E."/>
            <person name="Hirsch C.D."/>
            <person name="Visser B."/>
            <person name="Pretorius Z.A."/>
            <person name="Steffenson B.J."/>
            <person name="Schwessinger B."/>
            <person name="Dodds P.N."/>
            <person name="Figueroa M."/>
        </authorList>
    </citation>
    <scope>NUCLEOTIDE SEQUENCE [LARGE SCALE GENOMIC DNA]</scope>
    <source>
        <strain evidence="1">21-0</strain>
    </source>
</reference>
<comment type="caution">
    <text evidence="1">The sequence shown here is derived from an EMBL/GenBank/DDBJ whole genome shotgun (WGS) entry which is preliminary data.</text>
</comment>
<sequence>MSVLDYCSQAGMSIVSIGSDGAATEISALRILQNSVDRHLSFRKADAGISVQVPLIGQTPKPVVPVQDPKHARKTAANQLLSGARLLSFGRFHVNISHLVALLGPESSLYSRDVLNCDKQDDGRAYRTMNWETLADSFRSPQHTGLAIYLFLLGELTDAWLCPTISHLDRIRSAWTAIFFLRYWHQSINDDSNPLMSIARNGVSRQSYEIFHFLGDSLIGLIISHREYYPTVPLLPWKHGTEACEHIFGWMRVIMPNFTVLDARQMLPKIFAIVRNVMSGQIKMPQSDHLQSGYKYNFTNELVDDSYEHLLYFPSNLEITHELAVAELQARKIALFAGIDPSIFTAPLPSPNVTPTDDDDANEGISTSASADYEVVYACVPGETPMSDIMHEAAITIGEKQQVDSTFDHIDIDDELEQLASWTRMSISNLLNPMPRETPALSADFLVERSEDKYQLVVMGSDGNHHELNCDLMIELRKKHDTQNRNHHSGNEKRKQKNFLLAASGPSQSDSNKALRPSECSKLVALVLKENTSQQTSIARMHRWNIQVQFNLSEVRNTSTHVDVNAQLLVQSGAVSKTNQLIDGKYAVIIKDRKMYIGKVLATYEHVSGKHRWLASATSRDKLSYVSVQLFLYQPHIPIAAGFYPSSPTARIFVHLEIVHLHHLFPISEGLNITDVGGNCVSIPQRLQPLLLTMSQASFLDHWENEFLSIKALPKKKNN</sequence>
<dbReference type="Proteomes" id="UP000324748">
    <property type="component" value="Unassembled WGS sequence"/>
</dbReference>
<organism evidence="1 2">
    <name type="scientific">Puccinia graminis f. sp. tritici</name>
    <dbReference type="NCBI Taxonomy" id="56615"/>
    <lineage>
        <taxon>Eukaryota</taxon>
        <taxon>Fungi</taxon>
        <taxon>Dikarya</taxon>
        <taxon>Basidiomycota</taxon>
        <taxon>Pucciniomycotina</taxon>
        <taxon>Pucciniomycetes</taxon>
        <taxon>Pucciniales</taxon>
        <taxon>Pucciniaceae</taxon>
        <taxon>Puccinia</taxon>
    </lineage>
</organism>
<evidence type="ECO:0000313" key="2">
    <source>
        <dbReference type="Proteomes" id="UP000324748"/>
    </source>
</evidence>
<gene>
    <name evidence="1" type="ORF">PGT21_050139</name>
</gene>
<dbReference type="EMBL" id="VSWC01000003">
    <property type="protein sequence ID" value="KAA1116457.1"/>
    <property type="molecule type" value="Genomic_DNA"/>
</dbReference>
<keyword evidence="2" id="KW-1185">Reference proteome</keyword>